<dbReference type="InterPro" id="IPR013099">
    <property type="entry name" value="K_chnl_dom"/>
</dbReference>
<dbReference type="EMBL" id="FZOB01000003">
    <property type="protein sequence ID" value="SNR70604.1"/>
    <property type="molecule type" value="Genomic_DNA"/>
</dbReference>
<dbReference type="InterPro" id="IPR003148">
    <property type="entry name" value="RCK_N"/>
</dbReference>
<dbReference type="SUPFAM" id="SSF116726">
    <property type="entry name" value="TrkA C-terminal domain-like"/>
    <property type="match status" value="1"/>
</dbReference>
<dbReference type="SUPFAM" id="SSF51735">
    <property type="entry name" value="NAD(P)-binding Rossmann-fold domains"/>
    <property type="match status" value="1"/>
</dbReference>
<dbReference type="PANTHER" id="PTHR43833:SF9">
    <property type="entry name" value="POTASSIUM CHANNEL PROTEIN YUGO-RELATED"/>
    <property type="match status" value="1"/>
</dbReference>
<gene>
    <name evidence="4" type="ORF">SAMN06265340_103159</name>
</gene>
<dbReference type="GO" id="GO:0008324">
    <property type="term" value="F:monoatomic cation transmembrane transporter activity"/>
    <property type="evidence" value="ECO:0007669"/>
    <property type="project" value="InterPro"/>
</dbReference>
<keyword evidence="4" id="KW-0813">Transport</keyword>
<dbReference type="OrthoDB" id="10660at2"/>
<dbReference type="Proteomes" id="UP000198405">
    <property type="component" value="Unassembled WGS sequence"/>
</dbReference>
<dbReference type="PANTHER" id="PTHR43833">
    <property type="entry name" value="POTASSIUM CHANNEL PROTEIN 2-RELATED-RELATED"/>
    <property type="match status" value="1"/>
</dbReference>
<organism evidence="4 5">
    <name type="scientific">Desulfurobacterium atlanticum</name>
    <dbReference type="NCBI Taxonomy" id="240169"/>
    <lineage>
        <taxon>Bacteria</taxon>
        <taxon>Pseudomonadati</taxon>
        <taxon>Aquificota</taxon>
        <taxon>Aquificia</taxon>
        <taxon>Desulfurobacteriales</taxon>
        <taxon>Desulfurobacteriaceae</taxon>
        <taxon>Desulfurobacterium</taxon>
    </lineage>
</organism>
<keyword evidence="2" id="KW-0472">Membrane</keyword>
<evidence type="ECO:0000313" key="5">
    <source>
        <dbReference type="Proteomes" id="UP000198405"/>
    </source>
</evidence>
<evidence type="ECO:0000313" key="4">
    <source>
        <dbReference type="EMBL" id="SNR70604.1"/>
    </source>
</evidence>
<evidence type="ECO:0000259" key="3">
    <source>
        <dbReference type="PROSITE" id="PS51202"/>
    </source>
</evidence>
<dbReference type="Pfam" id="PF02080">
    <property type="entry name" value="TrkA_C"/>
    <property type="match status" value="1"/>
</dbReference>
<dbReference type="InterPro" id="IPR036291">
    <property type="entry name" value="NAD(P)-bd_dom_sf"/>
</dbReference>
<comment type="subcellular location">
    <subcellularLocation>
        <location evidence="1">Cell membrane</location>
        <topology evidence="1">Multi-pass membrane protein</topology>
    </subcellularLocation>
</comment>
<dbReference type="Pfam" id="PF02254">
    <property type="entry name" value="TrkA_N"/>
    <property type="match status" value="1"/>
</dbReference>
<protein>
    <submittedName>
        <fullName evidence="4">Voltage-gated potassium channel</fullName>
    </submittedName>
</protein>
<evidence type="ECO:0000256" key="1">
    <source>
        <dbReference type="ARBA" id="ARBA00004651"/>
    </source>
</evidence>
<dbReference type="Gene3D" id="3.40.50.720">
    <property type="entry name" value="NAD(P)-binding Rossmann-like Domain"/>
    <property type="match status" value="1"/>
</dbReference>
<feature type="transmembrane region" description="Helical" evidence="2">
    <location>
        <begin position="81"/>
        <end position="103"/>
    </location>
</feature>
<keyword evidence="5" id="KW-1185">Reference proteome</keyword>
<proteinExistence type="predicted"/>
<feature type="domain" description="RCK C-terminal" evidence="3">
    <location>
        <begin position="274"/>
        <end position="359"/>
    </location>
</feature>
<dbReference type="AlphaFoldDB" id="A0A238YIZ0"/>
<sequence>MKKVEKYIPKEYSQDKVLDILMKFRPPLIIALVAIMVSTIGYMLISKVDLLKAFYMTILTVTTIGYGEMWDMGVKDRLFNIAVMTLGVGTVMGYSIAVLINIVTSGEVKEIVRFRKMVSDISALKKHYIILGMTDYVKFLVKEFERKGIPFVIVSDGESFDAFVKELDVKYFLKLDPSCENSILLANPESAVGAIVACDDDYKNLAVTLTVKKVASKLNIKNFFIFSVVNSISFKDKLFDVGADYVEAVPEITSKRLAFLAENPPVFGCKSIFEEILFGERDFIGIEEFVVQPGSKVAGKTLKELNLKEKFRASVIAIRRTDGEIIYLPDEDEKLMEGDLIAVVVSKKLVEKIRKAFLTVGIFSRRDVLKKLLKERENGLG</sequence>
<dbReference type="Gene3D" id="1.10.287.70">
    <property type="match status" value="1"/>
</dbReference>
<dbReference type="RefSeq" id="WP_089322701.1">
    <property type="nucleotide sequence ID" value="NZ_FZOB01000003.1"/>
</dbReference>
<dbReference type="SUPFAM" id="SSF81324">
    <property type="entry name" value="Voltage-gated potassium channels"/>
    <property type="match status" value="1"/>
</dbReference>
<keyword evidence="4" id="KW-0407">Ion channel</keyword>
<feature type="transmembrane region" description="Helical" evidence="2">
    <location>
        <begin position="28"/>
        <end position="45"/>
    </location>
</feature>
<keyword evidence="4" id="KW-0406">Ion transport</keyword>
<name>A0A238YIZ0_9BACT</name>
<dbReference type="Gene3D" id="3.30.70.1450">
    <property type="entry name" value="Regulator of K+ conductance, C-terminal domain"/>
    <property type="match status" value="1"/>
</dbReference>
<keyword evidence="2" id="KW-1133">Transmembrane helix</keyword>
<reference evidence="5" key="1">
    <citation type="submission" date="2017-06" db="EMBL/GenBank/DDBJ databases">
        <authorList>
            <person name="Varghese N."/>
            <person name="Submissions S."/>
        </authorList>
    </citation>
    <scope>NUCLEOTIDE SEQUENCE [LARGE SCALE GENOMIC DNA]</scope>
    <source>
        <strain evidence="5">DSM 15668</strain>
    </source>
</reference>
<accession>A0A238YIZ0</accession>
<dbReference type="GO" id="GO:0005886">
    <property type="term" value="C:plasma membrane"/>
    <property type="evidence" value="ECO:0007669"/>
    <property type="project" value="UniProtKB-SubCell"/>
</dbReference>
<keyword evidence="2" id="KW-0812">Transmembrane</keyword>
<dbReference type="Pfam" id="PF07885">
    <property type="entry name" value="Ion_trans_2"/>
    <property type="match status" value="1"/>
</dbReference>
<dbReference type="PROSITE" id="PS51202">
    <property type="entry name" value="RCK_C"/>
    <property type="match status" value="1"/>
</dbReference>
<dbReference type="GO" id="GO:0006813">
    <property type="term" value="P:potassium ion transport"/>
    <property type="evidence" value="ECO:0007669"/>
    <property type="project" value="InterPro"/>
</dbReference>
<dbReference type="InterPro" id="IPR036721">
    <property type="entry name" value="RCK_C_sf"/>
</dbReference>
<dbReference type="InterPro" id="IPR050721">
    <property type="entry name" value="Trk_Ktr_HKT_K-transport"/>
</dbReference>
<dbReference type="InterPro" id="IPR006037">
    <property type="entry name" value="RCK_C"/>
</dbReference>
<evidence type="ECO:0000256" key="2">
    <source>
        <dbReference type="SAM" id="Phobius"/>
    </source>
</evidence>